<dbReference type="OrthoDB" id="71166at2759"/>
<accession>A0A6A4K5P0</accession>
<feature type="region of interest" description="Disordered" evidence="1">
    <location>
        <begin position="1"/>
        <end position="45"/>
    </location>
</feature>
<protein>
    <submittedName>
        <fullName evidence="2">Uncharacterized protein</fullName>
    </submittedName>
</protein>
<feature type="compositionally biased region" description="Basic and acidic residues" evidence="1">
    <location>
        <begin position="67"/>
        <end position="115"/>
    </location>
</feature>
<name>A0A6A4K5P0_APOLU</name>
<reference evidence="2" key="1">
    <citation type="journal article" date="2021" name="Mol. Ecol. Resour.">
        <title>Apolygus lucorum genome provides insights into omnivorousness and mesophyll feeding.</title>
        <authorList>
            <person name="Liu Y."/>
            <person name="Liu H."/>
            <person name="Wang H."/>
            <person name="Huang T."/>
            <person name="Liu B."/>
            <person name="Yang B."/>
            <person name="Yin L."/>
            <person name="Li B."/>
            <person name="Zhang Y."/>
            <person name="Zhang S."/>
            <person name="Jiang F."/>
            <person name="Zhang X."/>
            <person name="Ren Y."/>
            <person name="Wang B."/>
            <person name="Wang S."/>
            <person name="Lu Y."/>
            <person name="Wu K."/>
            <person name="Fan W."/>
            <person name="Wang G."/>
        </authorList>
    </citation>
    <scope>NUCLEOTIDE SEQUENCE</scope>
    <source>
        <strain evidence="2">12Hb</strain>
    </source>
</reference>
<dbReference type="Proteomes" id="UP000466442">
    <property type="component" value="Linkage Group LG5"/>
</dbReference>
<evidence type="ECO:0000256" key="1">
    <source>
        <dbReference type="SAM" id="MobiDB-lite"/>
    </source>
</evidence>
<dbReference type="EMBL" id="WIXP02000005">
    <property type="protein sequence ID" value="KAF6210410.1"/>
    <property type="molecule type" value="Genomic_DNA"/>
</dbReference>
<dbReference type="AlphaFoldDB" id="A0A6A4K5P0"/>
<gene>
    <name evidence="2" type="ORF">GE061_013515</name>
</gene>
<keyword evidence="3" id="KW-1185">Reference proteome</keyword>
<evidence type="ECO:0000313" key="2">
    <source>
        <dbReference type="EMBL" id="KAF6210410.1"/>
    </source>
</evidence>
<feature type="compositionally biased region" description="Basic residues" evidence="1">
    <location>
        <begin position="116"/>
        <end position="127"/>
    </location>
</feature>
<sequence>MEQSPIKELPGLPDRRENQLPLPSPFKRAFVYPEPGPLKKSRKRELFPSVITYQPWIEYHEKKAKKKLETESKKQERAMERQRKKAEKELSQIRKKEEKEKREKEKAMNRKENTATRKRNTQRRKQKLPSSSESEDRVSSISDDDHESDVEVAAANFLQPPLCSSDNPDPEDVEQNEIVSVVDRDEGIINQIFCIDGLDIEPGEYKANVINDLLGPGQNLELGLENKIEIAQMMISKSEKCRNLEDLGLSVGQRLQEIIPQDLRRISGKNKQGNIGEQSVILETRDNITVTGECNSSVDPYGEGDFIVARFNKNKGVVEHVCKIISKYSDDELMVGIMNSSSRIGRIFNEDGKDVRKIKYDQIVKKLSTPRRLGSKFQFENF</sequence>
<organism evidence="2 3">
    <name type="scientific">Apolygus lucorum</name>
    <name type="common">Small green plant bug</name>
    <name type="synonym">Lygocoris lucorum</name>
    <dbReference type="NCBI Taxonomy" id="248454"/>
    <lineage>
        <taxon>Eukaryota</taxon>
        <taxon>Metazoa</taxon>
        <taxon>Ecdysozoa</taxon>
        <taxon>Arthropoda</taxon>
        <taxon>Hexapoda</taxon>
        <taxon>Insecta</taxon>
        <taxon>Pterygota</taxon>
        <taxon>Neoptera</taxon>
        <taxon>Paraneoptera</taxon>
        <taxon>Hemiptera</taxon>
        <taxon>Heteroptera</taxon>
        <taxon>Panheteroptera</taxon>
        <taxon>Cimicomorpha</taxon>
        <taxon>Miridae</taxon>
        <taxon>Mirini</taxon>
        <taxon>Apolygus</taxon>
    </lineage>
</organism>
<feature type="region of interest" description="Disordered" evidence="1">
    <location>
        <begin position="65"/>
        <end position="148"/>
    </location>
</feature>
<evidence type="ECO:0000313" key="3">
    <source>
        <dbReference type="Proteomes" id="UP000466442"/>
    </source>
</evidence>
<proteinExistence type="predicted"/>
<comment type="caution">
    <text evidence="2">The sequence shown here is derived from an EMBL/GenBank/DDBJ whole genome shotgun (WGS) entry which is preliminary data.</text>
</comment>